<sequence length="153" mass="16858">MARLLPTGSDTTVERTDDPAVLYVDDRRTREMISVLAVDTGYDIFQLLNRRTATASEIAAEMDLSIQNTSYHLKKLEAAELISVVDTCYSEKGREMAVYAVTRDPKVVVLGTEADQQTLRKAFARMAGVIGVPAILIAAWESVANVATRVQEH</sequence>
<proteinExistence type="predicted"/>
<dbReference type="Proteomes" id="UP000198397">
    <property type="component" value="Unassembled WGS sequence"/>
</dbReference>
<evidence type="ECO:0000259" key="1">
    <source>
        <dbReference type="SMART" id="SM00418"/>
    </source>
</evidence>
<dbReference type="SMART" id="SM00418">
    <property type="entry name" value="HTH_ARSR"/>
    <property type="match status" value="1"/>
</dbReference>
<dbReference type="Pfam" id="PF12840">
    <property type="entry name" value="HTH_20"/>
    <property type="match status" value="1"/>
</dbReference>
<evidence type="ECO:0000313" key="3">
    <source>
        <dbReference type="Proteomes" id="UP000198397"/>
    </source>
</evidence>
<dbReference type="AlphaFoldDB" id="A0A238VC16"/>
<feature type="domain" description="HTH arsR-type" evidence="1">
    <location>
        <begin position="31"/>
        <end position="116"/>
    </location>
</feature>
<dbReference type="RefSeq" id="WP_089383675.1">
    <property type="nucleotide sequence ID" value="NZ_FZNQ01000002.1"/>
</dbReference>
<name>A0A238VC16_HALVU</name>
<dbReference type="InterPro" id="IPR036390">
    <property type="entry name" value="WH_DNA-bd_sf"/>
</dbReference>
<accession>A0A238VC16</accession>
<dbReference type="Gene3D" id="1.10.10.10">
    <property type="entry name" value="Winged helix-like DNA-binding domain superfamily/Winged helix DNA-binding domain"/>
    <property type="match status" value="1"/>
</dbReference>
<dbReference type="SUPFAM" id="SSF46785">
    <property type="entry name" value="Winged helix' DNA-binding domain"/>
    <property type="match status" value="1"/>
</dbReference>
<dbReference type="EMBL" id="FZNQ01000002">
    <property type="protein sequence ID" value="SNR31771.1"/>
    <property type="molecule type" value="Genomic_DNA"/>
</dbReference>
<gene>
    <name evidence="2" type="ORF">SAMN06264855_102223</name>
</gene>
<dbReference type="InterPro" id="IPR011991">
    <property type="entry name" value="ArsR-like_HTH"/>
</dbReference>
<keyword evidence="3" id="KW-1185">Reference proteome</keyword>
<dbReference type="OrthoDB" id="11368at2157"/>
<reference evidence="2 3" key="1">
    <citation type="submission" date="2017-06" db="EMBL/GenBank/DDBJ databases">
        <authorList>
            <person name="Kim H.J."/>
            <person name="Triplett B.A."/>
        </authorList>
    </citation>
    <scope>NUCLEOTIDE SEQUENCE [LARGE SCALE GENOMIC DNA]</scope>
    <source>
        <strain evidence="2 3">DSM 8800</strain>
    </source>
</reference>
<dbReference type="InterPro" id="IPR036388">
    <property type="entry name" value="WH-like_DNA-bd_sf"/>
</dbReference>
<dbReference type="CDD" id="cd00090">
    <property type="entry name" value="HTH_ARSR"/>
    <property type="match status" value="1"/>
</dbReference>
<dbReference type="GO" id="GO:0003700">
    <property type="term" value="F:DNA-binding transcription factor activity"/>
    <property type="evidence" value="ECO:0007669"/>
    <property type="project" value="InterPro"/>
</dbReference>
<protein>
    <submittedName>
        <fullName evidence="2">Helix-turn-helix domain-containing protein</fullName>
    </submittedName>
</protein>
<dbReference type="InterPro" id="IPR001845">
    <property type="entry name" value="HTH_ArsR_DNA-bd_dom"/>
</dbReference>
<organism evidence="2 3">
    <name type="scientific">Halorubrum vacuolatum</name>
    <name type="common">Natronobacterium vacuolatum</name>
    <dbReference type="NCBI Taxonomy" id="63740"/>
    <lineage>
        <taxon>Archaea</taxon>
        <taxon>Methanobacteriati</taxon>
        <taxon>Methanobacteriota</taxon>
        <taxon>Stenosarchaea group</taxon>
        <taxon>Halobacteria</taxon>
        <taxon>Halobacteriales</taxon>
        <taxon>Haloferacaceae</taxon>
        <taxon>Halorubrum</taxon>
    </lineage>
</organism>
<evidence type="ECO:0000313" key="2">
    <source>
        <dbReference type="EMBL" id="SNR31771.1"/>
    </source>
</evidence>